<keyword evidence="5 7" id="KW-1133">Transmembrane helix</keyword>
<dbReference type="Proteomes" id="UP000317371">
    <property type="component" value="Unassembled WGS sequence"/>
</dbReference>
<dbReference type="EMBL" id="VIGC01000001">
    <property type="protein sequence ID" value="TQE97834.1"/>
    <property type="molecule type" value="Genomic_DNA"/>
</dbReference>
<dbReference type="RefSeq" id="WP_141608044.1">
    <property type="nucleotide sequence ID" value="NZ_VIGC02000001.1"/>
</dbReference>
<dbReference type="AlphaFoldDB" id="A0A540VM45"/>
<reference evidence="9 10" key="1">
    <citation type="submission" date="2019-06" db="EMBL/GenBank/DDBJ databases">
        <title>Genome sequence of Litorilinea aerophila BAA-2444.</title>
        <authorList>
            <person name="Maclea K.S."/>
            <person name="Maurais E.G."/>
            <person name="Iannazzi L.C."/>
        </authorList>
    </citation>
    <scope>NUCLEOTIDE SEQUENCE [LARGE SCALE GENOMIC DNA]</scope>
    <source>
        <strain evidence="9 10">ATCC BAA-2444</strain>
    </source>
</reference>
<feature type="transmembrane region" description="Helical" evidence="7">
    <location>
        <begin position="275"/>
        <end position="297"/>
    </location>
</feature>
<feature type="transmembrane region" description="Helical" evidence="7">
    <location>
        <begin position="12"/>
        <end position="33"/>
    </location>
</feature>
<protein>
    <submittedName>
        <fullName evidence="9">Phospholipid carrier-dependent glycosyltransferase</fullName>
    </submittedName>
</protein>
<feature type="transmembrane region" description="Helical" evidence="7">
    <location>
        <begin position="169"/>
        <end position="187"/>
    </location>
</feature>
<dbReference type="OrthoDB" id="141525at2"/>
<evidence type="ECO:0000313" key="9">
    <source>
        <dbReference type="EMBL" id="TQE97834.1"/>
    </source>
</evidence>
<evidence type="ECO:0000256" key="6">
    <source>
        <dbReference type="ARBA" id="ARBA00023136"/>
    </source>
</evidence>
<proteinExistence type="predicted"/>
<keyword evidence="4 7" id="KW-0812">Transmembrane</keyword>
<evidence type="ECO:0000256" key="2">
    <source>
        <dbReference type="ARBA" id="ARBA00022676"/>
    </source>
</evidence>
<keyword evidence="2" id="KW-0328">Glycosyltransferase</keyword>
<dbReference type="InterPro" id="IPR003342">
    <property type="entry name" value="ArnT-like_N"/>
</dbReference>
<evidence type="ECO:0000256" key="1">
    <source>
        <dbReference type="ARBA" id="ARBA00004127"/>
    </source>
</evidence>
<evidence type="ECO:0000313" key="10">
    <source>
        <dbReference type="Proteomes" id="UP000317371"/>
    </source>
</evidence>
<comment type="caution">
    <text evidence="9">The sequence shown here is derived from an EMBL/GenBank/DDBJ whole genome shotgun (WGS) entry which is preliminary data.</text>
</comment>
<dbReference type="InParanoid" id="A0A540VM45"/>
<dbReference type="GO" id="GO:0012505">
    <property type="term" value="C:endomembrane system"/>
    <property type="evidence" value="ECO:0007669"/>
    <property type="project" value="UniProtKB-SubCell"/>
</dbReference>
<accession>A0A540VM45</accession>
<sequence>MRPTALARHPGFWALILALLIWLPRGLVLDRFVTADEHAWLTRSGNFYQALVRHDWANTFQRHHPGVTVTWAGALGFLMRYPAYAQDAPGQFGWLTEEIEPFLREQGHDPVALLAAGRSVAVLLITAVLLVAFGVTVRLLGLGPALLGFGLIALDPFHVAHSRLLHLDGLVSSFMLLAVVAFIHHLLNGDLRSLLLSAVATSLAWLTRSPALFLAPLAGLFTALHLVQSGVNTTAEIPGAPWARSFRRKPLANFGRDLRIWPGPMALSSRVLRRWAWRLLLWGGVAAGLFVLLWPAMWVHPVESVRQILEAAETYAAEGHLKPTFFAGQVYGGDPGFFFYPITYLWRSTPPVLVGLLLAAVAFVRRGMPFGERPARATAVYLALYAGLFMLFMNVGAKKFDRYVLPSYLPLDLLAGGGWYALAAWLGRHWPRSRSCVAAMVGVVVLGLQAGFTLPTAPYYLSYYNPLLGGSRRAPEVMMIGWGEGADQAARYLNSLPNARELVVASGYTNGPFSYFFQGRTLPIYFWHQADYAVLYAQDFQRQLPSRAFITTFSRQTPVHVVRINGLDYAYIYDLHNMPLPDYVTDWADAIRLVTYQLPAGTISPGDTFRAIFYLVNRAPIPTNWNVLVRVVGADGVEVARSEGWPWGAPTSTWREGDVWPDGHDLTIPPGTPPGIYRVELGFYDPADQTLLPATGAQDGTPRGDLVALDYIQVGTVAPPRSARLATPVELGGEVRLIGAQWLDSRGAAFDPARTEVAAGEPLTLQLYWQAAARPSLPYTVFVHVVDGNGHMVAQDDHQPLQGFFPTDRWFPGVVVADTYRLQLPGAGAFTVFVGMYDGATGQRLPVQGPTGTGGDSVQLTVLSAKVLQQ</sequence>
<feature type="transmembrane region" description="Helical" evidence="7">
    <location>
        <begin position="376"/>
        <end position="395"/>
    </location>
</feature>
<keyword evidence="6 7" id="KW-0472">Membrane</keyword>
<dbReference type="Pfam" id="PF02366">
    <property type="entry name" value="PMT"/>
    <property type="match status" value="1"/>
</dbReference>
<dbReference type="GO" id="GO:0016020">
    <property type="term" value="C:membrane"/>
    <property type="evidence" value="ECO:0007669"/>
    <property type="project" value="InterPro"/>
</dbReference>
<comment type="subcellular location">
    <subcellularLocation>
        <location evidence="1">Endomembrane system</location>
        <topology evidence="1">Multi-pass membrane protein</topology>
    </subcellularLocation>
</comment>
<name>A0A540VM45_9CHLR</name>
<keyword evidence="3 9" id="KW-0808">Transferase</keyword>
<feature type="domain" description="ArnT-like N-terminal" evidence="8">
    <location>
        <begin position="120"/>
        <end position="230"/>
    </location>
</feature>
<gene>
    <name evidence="9" type="ORF">FKZ61_00170</name>
</gene>
<dbReference type="GO" id="GO:0006493">
    <property type="term" value="P:protein O-linked glycosylation"/>
    <property type="evidence" value="ECO:0007669"/>
    <property type="project" value="InterPro"/>
</dbReference>
<evidence type="ECO:0000256" key="4">
    <source>
        <dbReference type="ARBA" id="ARBA00022692"/>
    </source>
</evidence>
<feature type="transmembrane region" description="Helical" evidence="7">
    <location>
        <begin position="438"/>
        <end position="461"/>
    </location>
</feature>
<feature type="transmembrane region" description="Helical" evidence="7">
    <location>
        <begin position="344"/>
        <end position="364"/>
    </location>
</feature>
<organism evidence="9 10">
    <name type="scientific">Litorilinea aerophila</name>
    <dbReference type="NCBI Taxonomy" id="1204385"/>
    <lineage>
        <taxon>Bacteria</taxon>
        <taxon>Bacillati</taxon>
        <taxon>Chloroflexota</taxon>
        <taxon>Caldilineae</taxon>
        <taxon>Caldilineales</taxon>
        <taxon>Caldilineaceae</taxon>
        <taxon>Litorilinea</taxon>
    </lineage>
</organism>
<evidence type="ECO:0000256" key="7">
    <source>
        <dbReference type="SAM" id="Phobius"/>
    </source>
</evidence>
<keyword evidence="10" id="KW-1185">Reference proteome</keyword>
<feature type="transmembrane region" description="Helical" evidence="7">
    <location>
        <begin position="407"/>
        <end position="426"/>
    </location>
</feature>
<evidence type="ECO:0000259" key="8">
    <source>
        <dbReference type="Pfam" id="PF02366"/>
    </source>
</evidence>
<dbReference type="GO" id="GO:0000030">
    <property type="term" value="F:mannosyltransferase activity"/>
    <property type="evidence" value="ECO:0007669"/>
    <property type="project" value="InterPro"/>
</dbReference>
<evidence type="ECO:0000256" key="5">
    <source>
        <dbReference type="ARBA" id="ARBA00022989"/>
    </source>
</evidence>
<feature type="transmembrane region" description="Helical" evidence="7">
    <location>
        <begin position="111"/>
        <end position="133"/>
    </location>
</feature>
<evidence type="ECO:0000256" key="3">
    <source>
        <dbReference type="ARBA" id="ARBA00022679"/>
    </source>
</evidence>